<name>A0A7C9M3E2_9GAMM</name>
<dbReference type="AlphaFoldDB" id="A0A7C9M3E2"/>
<protein>
    <submittedName>
        <fullName evidence="2">Uncharacterized protein</fullName>
    </submittedName>
</protein>
<evidence type="ECO:0000313" key="3">
    <source>
        <dbReference type="Proteomes" id="UP000479692"/>
    </source>
</evidence>
<feature type="region of interest" description="Disordered" evidence="1">
    <location>
        <begin position="1"/>
        <end position="65"/>
    </location>
</feature>
<feature type="compositionally biased region" description="Polar residues" evidence="1">
    <location>
        <begin position="1"/>
        <end position="35"/>
    </location>
</feature>
<dbReference type="EMBL" id="WOXT01000006">
    <property type="protein sequence ID" value="MUV15708.1"/>
    <property type="molecule type" value="Genomic_DNA"/>
</dbReference>
<evidence type="ECO:0000313" key="2">
    <source>
        <dbReference type="EMBL" id="MUV15708.1"/>
    </source>
</evidence>
<accession>A0A7C9M3E2</accession>
<reference evidence="2 3" key="1">
    <citation type="submission" date="2019-12" db="EMBL/GenBank/DDBJ databases">
        <authorList>
            <person name="Xu J."/>
        </authorList>
    </citation>
    <scope>NUCLEOTIDE SEQUENCE [LARGE SCALE GENOMIC DNA]</scope>
    <source>
        <strain evidence="2 3">HX-5-24</strain>
    </source>
</reference>
<feature type="compositionally biased region" description="Basic and acidic residues" evidence="1">
    <location>
        <begin position="36"/>
        <end position="65"/>
    </location>
</feature>
<organism evidence="2 3">
    <name type="scientific">Noviluteimonas gilva</name>
    <dbReference type="NCBI Taxonomy" id="2682097"/>
    <lineage>
        <taxon>Bacteria</taxon>
        <taxon>Pseudomonadati</taxon>
        <taxon>Pseudomonadota</taxon>
        <taxon>Gammaproteobacteria</taxon>
        <taxon>Lysobacterales</taxon>
        <taxon>Lysobacteraceae</taxon>
        <taxon>Noviluteimonas</taxon>
    </lineage>
</organism>
<evidence type="ECO:0000256" key="1">
    <source>
        <dbReference type="SAM" id="MobiDB-lite"/>
    </source>
</evidence>
<proteinExistence type="predicted"/>
<comment type="caution">
    <text evidence="2">The sequence shown here is derived from an EMBL/GenBank/DDBJ whole genome shotgun (WGS) entry which is preliminary data.</text>
</comment>
<keyword evidence="3" id="KW-1185">Reference proteome</keyword>
<dbReference type="RefSeq" id="WP_156643297.1">
    <property type="nucleotide sequence ID" value="NZ_WOXT01000006.1"/>
</dbReference>
<sequence>MANNQNDRSQQNASGQDQQKSQQGMPKDTGTPNKEAQQKSDSDRDMQAGKSDTDQARSSDQNQKR</sequence>
<dbReference type="Proteomes" id="UP000479692">
    <property type="component" value="Unassembled WGS sequence"/>
</dbReference>
<gene>
    <name evidence="2" type="ORF">GN331_16015</name>
</gene>